<name>A0ABV0TAK8_9TELE</name>
<proteinExistence type="predicted"/>
<gene>
    <name evidence="1" type="ORF">ILYODFUR_022277</name>
</gene>
<dbReference type="EMBL" id="JAHRIQ010025617">
    <property type="protein sequence ID" value="MEQ2229771.1"/>
    <property type="molecule type" value="Genomic_DNA"/>
</dbReference>
<evidence type="ECO:0000313" key="1">
    <source>
        <dbReference type="EMBL" id="MEQ2229771.1"/>
    </source>
</evidence>
<keyword evidence="2" id="KW-1185">Reference proteome</keyword>
<sequence length="102" mass="11696">MCLKRYRHRKRGGFSARRQRIDGSIPAKRCLNNVIYRDRSQFADEPFVSVSQACHCAVCPQHHSMDQTWKLGQLQIRQGGDGGKRRREQGDILLNLRGGGEM</sequence>
<protein>
    <submittedName>
        <fullName evidence="1">Uncharacterized protein</fullName>
    </submittedName>
</protein>
<dbReference type="Proteomes" id="UP001482620">
    <property type="component" value="Unassembled WGS sequence"/>
</dbReference>
<organism evidence="1 2">
    <name type="scientific">Ilyodon furcidens</name>
    <name type="common">goldbreast splitfin</name>
    <dbReference type="NCBI Taxonomy" id="33524"/>
    <lineage>
        <taxon>Eukaryota</taxon>
        <taxon>Metazoa</taxon>
        <taxon>Chordata</taxon>
        <taxon>Craniata</taxon>
        <taxon>Vertebrata</taxon>
        <taxon>Euteleostomi</taxon>
        <taxon>Actinopterygii</taxon>
        <taxon>Neopterygii</taxon>
        <taxon>Teleostei</taxon>
        <taxon>Neoteleostei</taxon>
        <taxon>Acanthomorphata</taxon>
        <taxon>Ovalentaria</taxon>
        <taxon>Atherinomorphae</taxon>
        <taxon>Cyprinodontiformes</taxon>
        <taxon>Goodeidae</taxon>
        <taxon>Ilyodon</taxon>
    </lineage>
</organism>
<comment type="caution">
    <text evidence="1">The sequence shown here is derived from an EMBL/GenBank/DDBJ whole genome shotgun (WGS) entry which is preliminary data.</text>
</comment>
<reference evidence="1 2" key="1">
    <citation type="submission" date="2021-06" db="EMBL/GenBank/DDBJ databases">
        <authorList>
            <person name="Palmer J.M."/>
        </authorList>
    </citation>
    <scope>NUCLEOTIDE SEQUENCE [LARGE SCALE GENOMIC DNA]</scope>
    <source>
        <strain evidence="2">if_2019</strain>
        <tissue evidence="1">Muscle</tissue>
    </source>
</reference>
<evidence type="ECO:0000313" key="2">
    <source>
        <dbReference type="Proteomes" id="UP001482620"/>
    </source>
</evidence>
<accession>A0ABV0TAK8</accession>